<name>A0ACB7YFG2_9ERIC</name>
<protein>
    <submittedName>
        <fullName evidence="1">Uncharacterized protein</fullName>
    </submittedName>
</protein>
<organism evidence="1 2">
    <name type="scientific">Vaccinium darrowii</name>
    <dbReference type="NCBI Taxonomy" id="229202"/>
    <lineage>
        <taxon>Eukaryota</taxon>
        <taxon>Viridiplantae</taxon>
        <taxon>Streptophyta</taxon>
        <taxon>Embryophyta</taxon>
        <taxon>Tracheophyta</taxon>
        <taxon>Spermatophyta</taxon>
        <taxon>Magnoliopsida</taxon>
        <taxon>eudicotyledons</taxon>
        <taxon>Gunneridae</taxon>
        <taxon>Pentapetalae</taxon>
        <taxon>asterids</taxon>
        <taxon>Ericales</taxon>
        <taxon>Ericaceae</taxon>
        <taxon>Vaccinioideae</taxon>
        <taxon>Vaccinieae</taxon>
        <taxon>Vaccinium</taxon>
    </lineage>
</organism>
<evidence type="ECO:0000313" key="2">
    <source>
        <dbReference type="Proteomes" id="UP000828048"/>
    </source>
</evidence>
<dbReference type="Proteomes" id="UP000828048">
    <property type="component" value="Chromosome 8"/>
</dbReference>
<sequence>MLGGDTAVIAETEDSWFSCQKLHLPAHCGYEFQMQYGSIGWSVGQSQRLEYRPSDHYSEKNVAIPSHFAKGSSVSRKRPMLDCPNILSQVTAQDISMMIGCGQRSIIFLIDNGGYTIDVEIHDGPYNVIIKKWNYAGLVDATLWGWMLFTMGKADVGLPSYADCYSN</sequence>
<keyword evidence="2" id="KW-1185">Reference proteome</keyword>
<dbReference type="EMBL" id="CM037158">
    <property type="protein sequence ID" value="KAH7851520.1"/>
    <property type="molecule type" value="Genomic_DNA"/>
</dbReference>
<reference evidence="1 2" key="1">
    <citation type="journal article" date="2021" name="Hortic Res">
        <title>High-quality reference genome and annotation aids understanding of berry development for evergreen blueberry (Vaccinium darrowii).</title>
        <authorList>
            <person name="Yu J."/>
            <person name="Hulse-Kemp A.M."/>
            <person name="Babiker E."/>
            <person name="Staton M."/>
        </authorList>
    </citation>
    <scope>NUCLEOTIDE SEQUENCE [LARGE SCALE GENOMIC DNA]</scope>
    <source>
        <strain evidence="2">cv. NJ 8807/NJ 8810</strain>
        <tissue evidence="1">Young leaf</tissue>
    </source>
</reference>
<gene>
    <name evidence="1" type="ORF">Vadar_012894</name>
</gene>
<proteinExistence type="predicted"/>
<evidence type="ECO:0000313" key="1">
    <source>
        <dbReference type="EMBL" id="KAH7851520.1"/>
    </source>
</evidence>
<comment type="caution">
    <text evidence="1">The sequence shown here is derived from an EMBL/GenBank/DDBJ whole genome shotgun (WGS) entry which is preliminary data.</text>
</comment>
<accession>A0ACB7YFG2</accession>